<keyword evidence="6 12" id="KW-0408">Iron</keyword>
<dbReference type="PANTHER" id="PTHR38839">
    <property type="entry name" value="TRANSCRIPTIONAL REGULATOR WHID-RELATED"/>
    <property type="match status" value="1"/>
</dbReference>
<feature type="binding site" evidence="12">
    <location>
        <position position="53"/>
    </location>
    <ligand>
        <name>[4Fe-4S] cluster</name>
        <dbReference type="ChEBI" id="CHEBI:49883"/>
    </ligand>
</feature>
<dbReference type="GO" id="GO:0047134">
    <property type="term" value="F:protein-disulfide reductase [NAD(P)H] activity"/>
    <property type="evidence" value="ECO:0007669"/>
    <property type="project" value="TreeGrafter"/>
</dbReference>
<dbReference type="GO" id="GO:0046872">
    <property type="term" value="F:metal ion binding"/>
    <property type="evidence" value="ECO:0007669"/>
    <property type="project" value="UniProtKB-KW"/>
</dbReference>
<feature type="domain" description="4Fe-4S Wbl-type" evidence="13">
    <location>
        <begin position="19"/>
        <end position="83"/>
    </location>
</feature>
<dbReference type="GO" id="GO:0003677">
    <property type="term" value="F:DNA binding"/>
    <property type="evidence" value="ECO:0007669"/>
    <property type="project" value="UniProtKB-UniRule"/>
</dbReference>
<dbReference type="PANTHER" id="PTHR38839:SF5">
    <property type="entry name" value="TRANSCRIPTIONAL REGULATOR WHID"/>
    <property type="match status" value="1"/>
</dbReference>
<evidence type="ECO:0000256" key="8">
    <source>
        <dbReference type="ARBA" id="ARBA00023015"/>
    </source>
</evidence>
<evidence type="ECO:0000256" key="5">
    <source>
        <dbReference type="ARBA" id="ARBA00022723"/>
    </source>
</evidence>
<evidence type="ECO:0000256" key="11">
    <source>
        <dbReference type="ARBA" id="ARBA00023163"/>
    </source>
</evidence>
<keyword evidence="8 12" id="KW-0805">Transcription regulation</keyword>
<comment type="PTM">
    <text evidence="12">The Fe-S cluster can be nitrosylated by nitric oxide (NO).</text>
</comment>
<dbReference type="InterPro" id="IPR034768">
    <property type="entry name" value="4FE4S_WBL"/>
</dbReference>
<sequence length="91" mass="10447">MKTRTRPLLGDWEWQAEAACRGMDSSVFFSPAGERGPARRRREETAREICRSCPVSDPCARFAQASQQYYGTWGGYTETERRAAARVRNRK</sequence>
<dbReference type="RefSeq" id="WP_188179259.1">
    <property type="nucleotide sequence ID" value="NZ_JACVQF010000111.1"/>
</dbReference>
<accession>A0A926QP62</accession>
<evidence type="ECO:0000256" key="1">
    <source>
        <dbReference type="ARBA" id="ARBA00004496"/>
    </source>
</evidence>
<dbReference type="GO" id="GO:0035731">
    <property type="term" value="F:dinitrosyl-iron complex binding"/>
    <property type="evidence" value="ECO:0007669"/>
    <property type="project" value="UniProtKB-UniRule"/>
</dbReference>
<dbReference type="Pfam" id="PF02467">
    <property type="entry name" value="Whib"/>
    <property type="match status" value="1"/>
</dbReference>
<keyword evidence="10 12" id="KW-1015">Disulfide bond</keyword>
<keyword evidence="5 12" id="KW-0479">Metal-binding</keyword>
<comment type="caution">
    <text evidence="14">The sequence shown here is derived from an EMBL/GenBank/DDBJ whole genome shotgun (WGS) entry which is preliminary data.</text>
</comment>
<evidence type="ECO:0000256" key="4">
    <source>
        <dbReference type="ARBA" id="ARBA00022490"/>
    </source>
</evidence>
<comment type="PTM">
    <text evidence="12">Upon Fe-S cluster removal intramolecular disulfide bonds are formed.</text>
</comment>
<feature type="binding site" evidence="12">
    <location>
        <position position="59"/>
    </location>
    <ligand>
        <name>[4Fe-4S] cluster</name>
        <dbReference type="ChEBI" id="CHEBI:49883"/>
    </ligand>
</feature>
<evidence type="ECO:0000256" key="2">
    <source>
        <dbReference type="ARBA" id="ARBA00006597"/>
    </source>
</evidence>
<evidence type="ECO:0000313" key="14">
    <source>
        <dbReference type="EMBL" id="MBD0418195.1"/>
    </source>
</evidence>
<dbReference type="AlphaFoldDB" id="A0A926QP62"/>
<protein>
    <recommendedName>
        <fullName evidence="12">Transcriptional regulator WhiB</fullName>
    </recommendedName>
</protein>
<keyword evidence="9 12" id="KW-0238">DNA-binding</keyword>
<gene>
    <name evidence="12" type="primary">whiB</name>
    <name evidence="14" type="ORF">H0H10_03260</name>
</gene>
<evidence type="ECO:0000256" key="9">
    <source>
        <dbReference type="ARBA" id="ARBA00023125"/>
    </source>
</evidence>
<name>A0A926QP62_9ACTN</name>
<keyword evidence="3 12" id="KW-0004">4Fe-4S</keyword>
<evidence type="ECO:0000256" key="7">
    <source>
        <dbReference type="ARBA" id="ARBA00023014"/>
    </source>
</evidence>
<evidence type="ECO:0000256" key="6">
    <source>
        <dbReference type="ARBA" id="ARBA00023004"/>
    </source>
</evidence>
<dbReference type="EMBL" id="JACVQF010000111">
    <property type="protein sequence ID" value="MBD0418195.1"/>
    <property type="molecule type" value="Genomic_DNA"/>
</dbReference>
<proteinExistence type="inferred from homology"/>
<dbReference type="GO" id="GO:0005737">
    <property type="term" value="C:cytoplasm"/>
    <property type="evidence" value="ECO:0007669"/>
    <property type="project" value="UniProtKB-SubCell"/>
</dbReference>
<dbReference type="GO" id="GO:0045892">
    <property type="term" value="P:negative regulation of DNA-templated transcription"/>
    <property type="evidence" value="ECO:0007669"/>
    <property type="project" value="TreeGrafter"/>
</dbReference>
<reference evidence="14" key="2">
    <citation type="submission" date="2020-09" db="EMBL/GenBank/DDBJ databases">
        <authorList>
            <person name="Luo X."/>
        </authorList>
    </citation>
    <scope>NUCLEOTIDE SEQUENCE</scope>
    <source>
        <strain evidence="14">TRM S81-3</strain>
    </source>
</reference>
<keyword evidence="7 12" id="KW-0411">Iron-sulfur</keyword>
<comment type="cofactor">
    <cofactor evidence="12">
        <name>[4Fe-4S] cluster</name>
        <dbReference type="ChEBI" id="CHEBI:49883"/>
    </cofactor>
    <text evidence="12">Binds 1 [4Fe-4S] cluster per subunit. Following nitrosylation of the [4Fe-4S] cluster binds 1 [4Fe-8(NO)] cluster per subunit.</text>
</comment>
<feature type="binding site" evidence="12">
    <location>
        <position position="20"/>
    </location>
    <ligand>
        <name>[4Fe-4S] cluster</name>
        <dbReference type="ChEBI" id="CHEBI:49883"/>
    </ligand>
</feature>
<comment type="similarity">
    <text evidence="2 12">Belongs to the WhiB family.</text>
</comment>
<evidence type="ECO:0000256" key="10">
    <source>
        <dbReference type="ARBA" id="ARBA00023157"/>
    </source>
</evidence>
<comment type="function">
    <text evidence="12">Acts as a transcriptional regulator. Probably redox-responsive. The apo- but not holo-form probably binds DNA.</text>
</comment>
<organism evidence="14 15">
    <name type="scientific">Streptomyces griseicoloratus</name>
    <dbReference type="NCBI Taxonomy" id="2752516"/>
    <lineage>
        <taxon>Bacteria</taxon>
        <taxon>Bacillati</taxon>
        <taxon>Actinomycetota</taxon>
        <taxon>Actinomycetes</taxon>
        <taxon>Kitasatosporales</taxon>
        <taxon>Streptomycetaceae</taxon>
        <taxon>Streptomyces</taxon>
    </lineage>
</organism>
<dbReference type="PROSITE" id="PS51674">
    <property type="entry name" value="4FE4S_WBL"/>
    <property type="match status" value="1"/>
</dbReference>
<dbReference type="HAMAP" id="MF_01479">
    <property type="entry name" value="WhiB"/>
    <property type="match status" value="1"/>
</dbReference>
<evidence type="ECO:0000313" key="15">
    <source>
        <dbReference type="Proteomes" id="UP000621210"/>
    </source>
</evidence>
<keyword evidence="4 12" id="KW-0963">Cytoplasm</keyword>
<feature type="binding site" evidence="12">
    <location>
        <position position="50"/>
    </location>
    <ligand>
        <name>[4Fe-4S] cluster</name>
        <dbReference type="ChEBI" id="CHEBI:49883"/>
    </ligand>
</feature>
<keyword evidence="11 12" id="KW-0804">Transcription</keyword>
<evidence type="ECO:0000256" key="3">
    <source>
        <dbReference type="ARBA" id="ARBA00022485"/>
    </source>
</evidence>
<dbReference type="GO" id="GO:0051539">
    <property type="term" value="F:4 iron, 4 sulfur cluster binding"/>
    <property type="evidence" value="ECO:0007669"/>
    <property type="project" value="UniProtKB-UniRule"/>
</dbReference>
<reference evidence="14" key="1">
    <citation type="submission" date="2020-09" db="EMBL/GenBank/DDBJ databases">
        <title>Streptomyces grisecoloratus sp. nov., isolated from cotton soil.</title>
        <authorList>
            <person name="Xing L."/>
        </authorList>
    </citation>
    <scope>NUCLEOTIDE SEQUENCE</scope>
    <source>
        <strain evidence="14">TRM S81-3</strain>
    </source>
</reference>
<evidence type="ECO:0000256" key="12">
    <source>
        <dbReference type="HAMAP-Rule" id="MF_01479"/>
    </source>
</evidence>
<comment type="subcellular location">
    <subcellularLocation>
        <location evidence="1 12">Cytoplasm</location>
    </subcellularLocation>
</comment>
<dbReference type="GO" id="GO:0045454">
    <property type="term" value="P:cell redox homeostasis"/>
    <property type="evidence" value="ECO:0007669"/>
    <property type="project" value="TreeGrafter"/>
</dbReference>
<dbReference type="Proteomes" id="UP000621210">
    <property type="component" value="Unassembled WGS sequence"/>
</dbReference>
<evidence type="ECO:0000259" key="13">
    <source>
        <dbReference type="PROSITE" id="PS51674"/>
    </source>
</evidence>
<keyword evidence="15" id="KW-1185">Reference proteome</keyword>
<dbReference type="InterPro" id="IPR003482">
    <property type="entry name" value="Whib"/>
</dbReference>